<dbReference type="FunFam" id="3.10.50.40:FF:000001">
    <property type="entry name" value="Trigger factor"/>
    <property type="match status" value="1"/>
</dbReference>
<dbReference type="InterPro" id="IPR036611">
    <property type="entry name" value="Trigger_fac_ribosome-bd_sf"/>
</dbReference>
<dbReference type="GO" id="GO:0051301">
    <property type="term" value="P:cell division"/>
    <property type="evidence" value="ECO:0007669"/>
    <property type="project" value="UniProtKB-KW"/>
</dbReference>
<evidence type="ECO:0000256" key="9">
    <source>
        <dbReference type="ARBA" id="ARBA00023306"/>
    </source>
</evidence>
<dbReference type="GO" id="GO:0043335">
    <property type="term" value="P:protein unfolding"/>
    <property type="evidence" value="ECO:0007669"/>
    <property type="project" value="TreeGrafter"/>
</dbReference>
<evidence type="ECO:0000313" key="15">
    <source>
        <dbReference type="EMBL" id="ODC03680.1"/>
    </source>
</evidence>
<dbReference type="RefSeq" id="WP_068998097.1">
    <property type="nucleotide sequence ID" value="NZ_MDTQ01000001.1"/>
</dbReference>
<dbReference type="SUPFAM" id="SSF54534">
    <property type="entry name" value="FKBP-like"/>
    <property type="match status" value="1"/>
</dbReference>
<dbReference type="GO" id="GO:0043022">
    <property type="term" value="F:ribosome binding"/>
    <property type="evidence" value="ECO:0007669"/>
    <property type="project" value="TreeGrafter"/>
</dbReference>
<dbReference type="Gene3D" id="3.10.50.40">
    <property type="match status" value="1"/>
</dbReference>
<dbReference type="Proteomes" id="UP000094291">
    <property type="component" value="Unassembled WGS sequence"/>
</dbReference>
<dbReference type="InterPro" id="IPR046357">
    <property type="entry name" value="PPIase_dom_sf"/>
</dbReference>
<evidence type="ECO:0000259" key="14">
    <source>
        <dbReference type="PROSITE" id="PS50059"/>
    </source>
</evidence>
<dbReference type="InterPro" id="IPR001179">
    <property type="entry name" value="PPIase_FKBP_dom"/>
</dbReference>
<keyword evidence="6 11" id="KW-0697">Rotamase</keyword>
<evidence type="ECO:0000256" key="1">
    <source>
        <dbReference type="ARBA" id="ARBA00000971"/>
    </source>
</evidence>
<dbReference type="STRING" id="197479.BFW38_09105"/>
<comment type="subcellular location">
    <subcellularLocation>
        <location evidence="11">Cytoplasm</location>
    </subcellularLocation>
    <text evidence="11">About half TF is bound to the ribosome near the polypeptide exit tunnel while the other half is free in the cytoplasm.</text>
</comment>
<keyword evidence="8 11" id="KW-0413">Isomerase</keyword>
<evidence type="ECO:0000256" key="6">
    <source>
        <dbReference type="ARBA" id="ARBA00023110"/>
    </source>
</evidence>
<evidence type="ECO:0000256" key="8">
    <source>
        <dbReference type="ARBA" id="ARBA00023235"/>
    </source>
</evidence>
<dbReference type="InterPro" id="IPR008881">
    <property type="entry name" value="Trigger_fac_ribosome-bd_bac"/>
</dbReference>
<organism evidence="15 16">
    <name type="scientific">Terasakiispira papahanaumokuakeensis</name>
    <dbReference type="NCBI Taxonomy" id="197479"/>
    <lineage>
        <taxon>Bacteria</taxon>
        <taxon>Pseudomonadati</taxon>
        <taxon>Pseudomonadota</taxon>
        <taxon>Gammaproteobacteria</taxon>
        <taxon>Oceanospirillales</taxon>
        <taxon>Terasakiispira</taxon>
    </lineage>
</organism>
<evidence type="ECO:0000256" key="5">
    <source>
        <dbReference type="ARBA" id="ARBA00022618"/>
    </source>
</evidence>
<evidence type="ECO:0000256" key="13">
    <source>
        <dbReference type="RuleBase" id="RU003914"/>
    </source>
</evidence>
<proteinExistence type="inferred from homology"/>
<dbReference type="SUPFAM" id="SSF109998">
    <property type="entry name" value="Triger factor/SurA peptide-binding domain-like"/>
    <property type="match status" value="1"/>
</dbReference>
<evidence type="ECO:0000256" key="7">
    <source>
        <dbReference type="ARBA" id="ARBA00023186"/>
    </source>
</evidence>
<dbReference type="PANTHER" id="PTHR30560:SF3">
    <property type="entry name" value="TRIGGER FACTOR-LIKE PROTEIN TIG, CHLOROPLASTIC"/>
    <property type="match status" value="1"/>
</dbReference>
<dbReference type="InterPro" id="IPR037041">
    <property type="entry name" value="Trigger_fac_C_sf"/>
</dbReference>
<dbReference type="AlphaFoldDB" id="A0A1E2V9I9"/>
<dbReference type="InterPro" id="IPR027304">
    <property type="entry name" value="Trigger_fact/SurA_dom_sf"/>
</dbReference>
<dbReference type="GO" id="GO:0051083">
    <property type="term" value="P:'de novo' cotranslational protein folding"/>
    <property type="evidence" value="ECO:0007669"/>
    <property type="project" value="TreeGrafter"/>
</dbReference>
<keyword evidence="7 11" id="KW-0143">Chaperone</keyword>
<name>A0A1E2V9I9_9GAMM</name>
<comment type="similarity">
    <text evidence="2 11 13">Belongs to the FKBP-type PPIase family. Tig subfamily.</text>
</comment>
<keyword evidence="11" id="KW-0963">Cytoplasm</keyword>
<evidence type="ECO:0000256" key="2">
    <source>
        <dbReference type="ARBA" id="ARBA00005464"/>
    </source>
</evidence>
<dbReference type="NCBIfam" id="TIGR00115">
    <property type="entry name" value="tig"/>
    <property type="match status" value="1"/>
</dbReference>
<dbReference type="Gene3D" id="1.10.3120.10">
    <property type="entry name" value="Trigger factor, C-terminal domain"/>
    <property type="match status" value="1"/>
</dbReference>
<accession>A0A1E2V9I9</accession>
<protein>
    <recommendedName>
        <fullName evidence="4 11">Trigger factor</fullName>
        <shortName evidence="11">TF</shortName>
        <ecNumber evidence="3 11">5.2.1.8</ecNumber>
    </recommendedName>
    <alternativeName>
        <fullName evidence="10 11">PPIase</fullName>
    </alternativeName>
</protein>
<dbReference type="Gene3D" id="3.30.70.1050">
    <property type="entry name" value="Trigger factor ribosome-binding domain"/>
    <property type="match status" value="1"/>
</dbReference>
<dbReference type="EMBL" id="MDTQ01000001">
    <property type="protein sequence ID" value="ODC03680.1"/>
    <property type="molecule type" value="Genomic_DNA"/>
</dbReference>
<dbReference type="PROSITE" id="PS50059">
    <property type="entry name" value="FKBP_PPIASE"/>
    <property type="match status" value="1"/>
</dbReference>
<evidence type="ECO:0000256" key="12">
    <source>
        <dbReference type="PROSITE-ProRule" id="PRU00277"/>
    </source>
</evidence>
<comment type="caution">
    <text evidence="15">The sequence shown here is derived from an EMBL/GenBank/DDBJ whole genome shotgun (WGS) entry which is preliminary data.</text>
</comment>
<sequence>MQVSVETTSTLERRMTIQVPAEKVDAAVQDRLKQTAHNVRIDGFRPGKVPMSIVKKRFGAGVRQEVVSELMRNHFVEAITQESVNPAGMPDIEPKQNVEGQPLEFVATFEVYPEVELKTLEGETVERPTSEVTDADVDALIDDLRQQRADWEEADRAAEDNDRVNINFEGFIDDEAFEGGKGENHNLTLGSGSFIPGFEEQLIGAKAGDDKDVVVTFPEDYQAETLAGKEATFKVHINKVEAQKLPELNDEFFAGFGVSEGGEEAFRAEVRKNMENQLQQTLRNAVKQAAFDALLNVNEIEVPKALVDNEIDNLRRQAAQQYNLGDNFDFRQIPGDLFKDQAEKNVKLGLLISEVVKVNDMKADDADVDKLINEMAQSYQQPEQVIEYYRSNKELMEQVRGAALEQQVVDKLLAQAQVTDVTKTFKELTAPAQ</sequence>
<dbReference type="GO" id="GO:0015031">
    <property type="term" value="P:protein transport"/>
    <property type="evidence" value="ECO:0007669"/>
    <property type="project" value="UniProtKB-UniRule"/>
</dbReference>
<reference evidence="15 16" key="1">
    <citation type="submission" date="2016-08" db="EMBL/GenBank/DDBJ databases">
        <authorList>
            <person name="Seilhamer J.J."/>
        </authorList>
    </citation>
    <scope>NUCLEOTIDE SEQUENCE [LARGE SCALE GENOMIC DNA]</scope>
    <source>
        <strain evidence="15 16">PH27A</strain>
    </source>
</reference>
<dbReference type="GO" id="GO:0005737">
    <property type="term" value="C:cytoplasm"/>
    <property type="evidence" value="ECO:0007669"/>
    <property type="project" value="UniProtKB-SubCell"/>
</dbReference>
<evidence type="ECO:0000256" key="4">
    <source>
        <dbReference type="ARBA" id="ARBA00016902"/>
    </source>
</evidence>
<comment type="domain">
    <text evidence="11">Consists of 3 domains; the N-terminus binds the ribosome, the middle domain has PPIase activity, while the C-terminus has intrinsic chaperone activity on its own.</text>
</comment>
<dbReference type="GO" id="GO:0003755">
    <property type="term" value="F:peptidyl-prolyl cis-trans isomerase activity"/>
    <property type="evidence" value="ECO:0007669"/>
    <property type="project" value="UniProtKB-UniRule"/>
</dbReference>
<dbReference type="Pfam" id="PF05697">
    <property type="entry name" value="Trigger_N"/>
    <property type="match status" value="1"/>
</dbReference>
<dbReference type="EC" id="5.2.1.8" evidence="3 11"/>
<dbReference type="Pfam" id="PF00254">
    <property type="entry name" value="FKBP_C"/>
    <property type="match status" value="1"/>
</dbReference>
<dbReference type="PIRSF" id="PIRSF003095">
    <property type="entry name" value="Trigger_factor"/>
    <property type="match status" value="1"/>
</dbReference>
<dbReference type="HAMAP" id="MF_00303">
    <property type="entry name" value="Trigger_factor_Tig"/>
    <property type="match status" value="1"/>
</dbReference>
<dbReference type="GO" id="GO:0044183">
    <property type="term" value="F:protein folding chaperone"/>
    <property type="evidence" value="ECO:0007669"/>
    <property type="project" value="TreeGrafter"/>
</dbReference>
<feature type="domain" description="PPIase FKBP-type" evidence="14">
    <location>
        <begin position="161"/>
        <end position="243"/>
    </location>
</feature>
<gene>
    <name evidence="11" type="primary">tig</name>
    <name evidence="15" type="ORF">BFW38_09105</name>
</gene>
<dbReference type="OrthoDB" id="9767721at2"/>
<keyword evidence="16" id="KW-1185">Reference proteome</keyword>
<dbReference type="InterPro" id="IPR008880">
    <property type="entry name" value="Trigger_fac_C"/>
</dbReference>
<keyword evidence="9 11" id="KW-0131">Cell cycle</keyword>
<comment type="catalytic activity">
    <reaction evidence="1 11 12">
        <text>[protein]-peptidylproline (omega=180) = [protein]-peptidylproline (omega=0)</text>
        <dbReference type="Rhea" id="RHEA:16237"/>
        <dbReference type="Rhea" id="RHEA-COMP:10747"/>
        <dbReference type="Rhea" id="RHEA-COMP:10748"/>
        <dbReference type="ChEBI" id="CHEBI:83833"/>
        <dbReference type="ChEBI" id="CHEBI:83834"/>
        <dbReference type="EC" id="5.2.1.8"/>
    </reaction>
</comment>
<dbReference type="InterPro" id="IPR005215">
    <property type="entry name" value="Trig_fac"/>
</dbReference>
<evidence type="ECO:0000256" key="10">
    <source>
        <dbReference type="ARBA" id="ARBA00029986"/>
    </source>
</evidence>
<dbReference type="Pfam" id="PF05698">
    <property type="entry name" value="Trigger_C"/>
    <property type="match status" value="1"/>
</dbReference>
<dbReference type="PANTHER" id="PTHR30560">
    <property type="entry name" value="TRIGGER FACTOR CHAPERONE AND PEPTIDYL-PROLYL CIS/TRANS ISOMERASE"/>
    <property type="match status" value="1"/>
</dbReference>
<comment type="function">
    <text evidence="11">Involved in protein export. Acts as a chaperone by maintaining the newly synthesized protein in an open conformation. Functions as a peptidyl-prolyl cis-trans isomerase.</text>
</comment>
<evidence type="ECO:0000256" key="11">
    <source>
        <dbReference type="HAMAP-Rule" id="MF_00303"/>
    </source>
</evidence>
<dbReference type="SUPFAM" id="SSF102735">
    <property type="entry name" value="Trigger factor ribosome-binding domain"/>
    <property type="match status" value="1"/>
</dbReference>
<evidence type="ECO:0000256" key="3">
    <source>
        <dbReference type="ARBA" id="ARBA00013194"/>
    </source>
</evidence>
<keyword evidence="5 11" id="KW-0132">Cell division</keyword>
<evidence type="ECO:0000313" key="16">
    <source>
        <dbReference type="Proteomes" id="UP000094291"/>
    </source>
</evidence>